<keyword evidence="2" id="KW-1185">Reference proteome</keyword>
<reference evidence="2" key="1">
    <citation type="journal article" date="2019" name="Int. J. Syst. Evol. Microbiol.">
        <title>The Global Catalogue of Microorganisms (GCM) 10K type strain sequencing project: providing services to taxonomists for standard genome sequencing and annotation.</title>
        <authorList>
            <consortium name="The Broad Institute Genomics Platform"/>
            <consortium name="The Broad Institute Genome Sequencing Center for Infectious Disease"/>
            <person name="Wu L."/>
            <person name="Ma J."/>
        </authorList>
    </citation>
    <scope>NUCLEOTIDE SEQUENCE [LARGE SCALE GENOMIC DNA]</scope>
    <source>
        <strain evidence="2">JCM 18326</strain>
    </source>
</reference>
<evidence type="ECO:0000313" key="2">
    <source>
        <dbReference type="Proteomes" id="UP001500298"/>
    </source>
</evidence>
<name>A0ABP9DL78_9BACT</name>
<accession>A0ABP9DL78</accession>
<protein>
    <submittedName>
        <fullName evidence="1">Uncharacterized protein</fullName>
    </submittedName>
</protein>
<dbReference type="RefSeq" id="WP_345374084.1">
    <property type="nucleotide sequence ID" value="NZ_BAABJX010000055.1"/>
</dbReference>
<evidence type="ECO:0000313" key="1">
    <source>
        <dbReference type="EMBL" id="GAA4846962.1"/>
    </source>
</evidence>
<sequence>MLKDIEPTPPVEDVAVVAVIEDKENKEGLVWSVYLFNMKETPIETVLVSSHGYGIYEGKEVKTSTLRFSLGDIPALTFEKIEAIHEQLFVLNNEYWVTFYENGRLLDKKYTFEPGSICEENTIDLPFIGKKGVLLR</sequence>
<proteinExistence type="predicted"/>
<organism evidence="1 2">
    <name type="scientific">Algivirga pacifica</name>
    <dbReference type="NCBI Taxonomy" id="1162670"/>
    <lineage>
        <taxon>Bacteria</taxon>
        <taxon>Pseudomonadati</taxon>
        <taxon>Bacteroidota</taxon>
        <taxon>Cytophagia</taxon>
        <taxon>Cytophagales</taxon>
        <taxon>Flammeovirgaceae</taxon>
        <taxon>Algivirga</taxon>
    </lineage>
</organism>
<gene>
    <name evidence="1" type="ORF">GCM10023331_34600</name>
</gene>
<comment type="caution">
    <text evidence="1">The sequence shown here is derived from an EMBL/GenBank/DDBJ whole genome shotgun (WGS) entry which is preliminary data.</text>
</comment>
<dbReference type="Proteomes" id="UP001500298">
    <property type="component" value="Unassembled WGS sequence"/>
</dbReference>
<dbReference type="EMBL" id="BAABJX010000055">
    <property type="protein sequence ID" value="GAA4846962.1"/>
    <property type="molecule type" value="Genomic_DNA"/>
</dbReference>